<protein>
    <submittedName>
        <fullName evidence="1">Uncharacterized protein</fullName>
    </submittedName>
</protein>
<organism evidence="1">
    <name type="scientific">Spirodela intermedia</name>
    <name type="common">Intermediate duckweed</name>
    <dbReference type="NCBI Taxonomy" id="51605"/>
    <lineage>
        <taxon>Eukaryota</taxon>
        <taxon>Viridiplantae</taxon>
        <taxon>Streptophyta</taxon>
        <taxon>Embryophyta</taxon>
        <taxon>Tracheophyta</taxon>
        <taxon>Spermatophyta</taxon>
        <taxon>Magnoliopsida</taxon>
        <taxon>Liliopsida</taxon>
        <taxon>Araceae</taxon>
        <taxon>Lemnoideae</taxon>
        <taxon>Spirodela</taxon>
    </lineage>
</organism>
<dbReference type="PANTHER" id="PTHR42782:SF2">
    <property type="entry name" value="3-OXOACYL-[ACYL-CARRIER-PROTEIN] SYNTHASE-LIKE PROTEIN"/>
    <property type="match status" value="1"/>
</dbReference>
<dbReference type="EMBL" id="CACRZD030000006">
    <property type="protein sequence ID" value="CAA6662398.1"/>
    <property type="molecule type" value="Genomic_DNA"/>
</dbReference>
<dbReference type="CDD" id="cd00657">
    <property type="entry name" value="Ferritin_like"/>
    <property type="match status" value="1"/>
</dbReference>
<gene>
    <name evidence="1" type="ORF">SI7747_06008790</name>
</gene>
<dbReference type="EMBL" id="LR743593">
    <property type="protein sequence ID" value="CAA2622766.1"/>
    <property type="molecule type" value="Genomic_DNA"/>
</dbReference>
<dbReference type="PANTHER" id="PTHR42782">
    <property type="entry name" value="SI:CH73-314G15.3"/>
    <property type="match status" value="1"/>
</dbReference>
<keyword evidence="2" id="KW-1185">Reference proteome</keyword>
<accession>A0A7I8IWN4</accession>
<dbReference type="Proteomes" id="UP001189122">
    <property type="component" value="Unassembled WGS sequence"/>
</dbReference>
<dbReference type="Pfam" id="PF04305">
    <property type="entry name" value="DUF455"/>
    <property type="match status" value="1"/>
</dbReference>
<proteinExistence type="predicted"/>
<evidence type="ECO:0000313" key="2">
    <source>
        <dbReference type="Proteomes" id="UP001189122"/>
    </source>
</evidence>
<name>A0A7I8IWN4_SPIIN</name>
<reference evidence="1 2" key="1">
    <citation type="submission" date="2019-12" db="EMBL/GenBank/DDBJ databases">
        <authorList>
            <person name="Scholz U."/>
            <person name="Mascher M."/>
            <person name="Fiebig A."/>
        </authorList>
    </citation>
    <scope>NUCLEOTIDE SEQUENCE</scope>
</reference>
<dbReference type="InterPro" id="IPR007402">
    <property type="entry name" value="DUF455"/>
</dbReference>
<dbReference type="AlphaFoldDB" id="A0A7I8IWN4"/>
<evidence type="ECO:0000313" key="1">
    <source>
        <dbReference type="EMBL" id="CAA2622766.1"/>
    </source>
</evidence>
<sequence length="117" mass="13324">MPKLGTGGSLESRQAILHSLVHTESWAIDLSWEFLTDFVRVAQDECRHFTLLAARLHELGMQSKPLNAVKLWMQRSMMMRCKKILQGSKVLKPPFNKEAMSRAGFTPDLYKPLPLKG</sequence>